<dbReference type="InterPro" id="IPR000182">
    <property type="entry name" value="GNAT_dom"/>
</dbReference>
<organism evidence="2 3">
    <name type="scientific">Pseudalkalibacillus berkeleyi</name>
    <dbReference type="NCBI Taxonomy" id="1069813"/>
    <lineage>
        <taxon>Bacteria</taxon>
        <taxon>Bacillati</taxon>
        <taxon>Bacillota</taxon>
        <taxon>Bacilli</taxon>
        <taxon>Bacillales</taxon>
        <taxon>Fictibacillaceae</taxon>
        <taxon>Pseudalkalibacillus</taxon>
    </lineage>
</organism>
<reference evidence="2 3" key="1">
    <citation type="submission" date="2022-01" db="EMBL/GenBank/DDBJ databases">
        <title>Alkalihalobacillus sp. EGI L200015, a novel bacterium isolated from a salt lake sediment.</title>
        <authorList>
            <person name="Gao L."/>
            <person name="Fang B.-Z."/>
            <person name="Li W.-J."/>
        </authorList>
    </citation>
    <scope>NUCLEOTIDE SEQUENCE [LARGE SCALE GENOMIC DNA]</scope>
    <source>
        <strain evidence="2 3">KCTC 12718</strain>
    </source>
</reference>
<feature type="domain" description="N-acetyltransferase" evidence="1">
    <location>
        <begin position="10"/>
        <end position="174"/>
    </location>
</feature>
<gene>
    <name evidence="2" type="ORF">L2716_08225</name>
</gene>
<accession>A0ABS9H1D5</accession>
<comment type="caution">
    <text evidence="2">The sequence shown here is derived from an EMBL/GenBank/DDBJ whole genome shotgun (WGS) entry which is preliminary data.</text>
</comment>
<dbReference type="Gene3D" id="3.40.630.30">
    <property type="match status" value="1"/>
</dbReference>
<dbReference type="RefSeq" id="WP_236333526.1">
    <property type="nucleotide sequence ID" value="NZ_JAKIJS010000001.1"/>
</dbReference>
<dbReference type="Proteomes" id="UP001649381">
    <property type="component" value="Unassembled WGS sequence"/>
</dbReference>
<dbReference type="PANTHER" id="PTHR43792:SF1">
    <property type="entry name" value="N-ACETYLTRANSFERASE DOMAIN-CONTAINING PROTEIN"/>
    <property type="match status" value="1"/>
</dbReference>
<keyword evidence="3" id="KW-1185">Reference proteome</keyword>
<dbReference type="Pfam" id="PF13302">
    <property type="entry name" value="Acetyltransf_3"/>
    <property type="match status" value="1"/>
</dbReference>
<protein>
    <submittedName>
        <fullName evidence="2">GNAT family N-acetyltransferase</fullName>
    </submittedName>
</protein>
<evidence type="ECO:0000259" key="1">
    <source>
        <dbReference type="PROSITE" id="PS51186"/>
    </source>
</evidence>
<dbReference type="PANTHER" id="PTHR43792">
    <property type="entry name" value="GNAT FAMILY, PUTATIVE (AFU_ORTHOLOGUE AFUA_3G00765)-RELATED-RELATED"/>
    <property type="match status" value="1"/>
</dbReference>
<name>A0ABS9H1D5_9BACL</name>
<sequence>MLQTFETDRLILRERTLEDMENCVEMDRDLEVVKYIPEIVELINGPSSNQIKHKDFIRKRIETIYPKGLGYWTVESKDNDKKFIGWILLIPIDNIGPDIEIGWRLKQKYWGKGYATEAARVILQHALNNVELEKIVADIHYLNQGSKKVAKKIGLKLESPKEDNTNNYLRYSIYKNQQVLSKY</sequence>
<proteinExistence type="predicted"/>
<evidence type="ECO:0000313" key="3">
    <source>
        <dbReference type="Proteomes" id="UP001649381"/>
    </source>
</evidence>
<evidence type="ECO:0000313" key="2">
    <source>
        <dbReference type="EMBL" id="MCF6137714.1"/>
    </source>
</evidence>
<dbReference type="InterPro" id="IPR016181">
    <property type="entry name" value="Acyl_CoA_acyltransferase"/>
</dbReference>
<dbReference type="EMBL" id="JAKIJS010000001">
    <property type="protein sequence ID" value="MCF6137714.1"/>
    <property type="molecule type" value="Genomic_DNA"/>
</dbReference>
<dbReference type="SUPFAM" id="SSF55729">
    <property type="entry name" value="Acyl-CoA N-acyltransferases (Nat)"/>
    <property type="match status" value="1"/>
</dbReference>
<dbReference type="PROSITE" id="PS51186">
    <property type="entry name" value="GNAT"/>
    <property type="match status" value="1"/>
</dbReference>
<dbReference type="InterPro" id="IPR051531">
    <property type="entry name" value="N-acetyltransferase"/>
</dbReference>